<proteinExistence type="predicted"/>
<dbReference type="AlphaFoldDB" id="Q112J5"/>
<dbReference type="GO" id="GO:0016491">
    <property type="term" value="F:oxidoreductase activity"/>
    <property type="evidence" value="ECO:0007669"/>
    <property type="project" value="InterPro"/>
</dbReference>
<feature type="domain" description="Cyanobactin oxidase ThcOx second" evidence="3">
    <location>
        <begin position="129"/>
        <end position="232"/>
    </location>
</feature>
<dbReference type="PANTHER" id="PTHR43745">
    <property type="entry name" value="NITROREDUCTASE MJ1384-RELATED"/>
    <property type="match status" value="1"/>
</dbReference>
<feature type="domain" description="Nitroreductase" evidence="1">
    <location>
        <begin position="284"/>
        <end position="462"/>
    </location>
</feature>
<dbReference type="Pfam" id="PF22767">
    <property type="entry name" value="ThcOx"/>
    <property type="match status" value="1"/>
</dbReference>
<dbReference type="OrthoDB" id="9801593at2"/>
<dbReference type="STRING" id="203124.Tery_2359"/>
<dbReference type="InterPro" id="IPR020051">
    <property type="entry name" value="SagB-type_dehydrogenase"/>
</dbReference>
<gene>
    <name evidence="4" type="ordered locus">Tery_2359</name>
</gene>
<evidence type="ECO:0000259" key="1">
    <source>
        <dbReference type="Pfam" id="PF00881"/>
    </source>
</evidence>
<dbReference type="PANTHER" id="PTHR43745:SF2">
    <property type="entry name" value="NITROREDUCTASE MJ1384-RELATED"/>
    <property type="match status" value="1"/>
</dbReference>
<sequence>MTSSLFTLSLTSLVTLIHEDDNIILQAPIRSPLKKTTPTRQVKFEHPSSGLISALNHLKSSQKTYPQLKALVVAADGEEAGERFDVELEKLINTGWVSHSLYPLATVIPIVEKNYRFKSPEIAQLQGKFTLSRFAYLHQSQGKTIIECPLSTSQIIALDWRCGALLAKLSQPQTPSSLSADIPDITEEIAQKFLALLMATQMLSPETEPTPLMYWEFHDLLFHSRSRIGRHNNPTGGTMRFFGKTEPLPIVKPPMSDKVIKLVQPNLEYLTQIDIPLTKALELRQSIREYDEQPIRLQQLGKLLYCCARIKKIETMETEEFGTLHLNYRPYPCGGAIYELEIYPVVNRCQGLAAGVYHYQPLEHCLYQISAHETQVEALIEDAYKSSGEQDQPQVLLVITARFGRIFWKYESIAYALILKHVGVLYQTFYLMATGMHLAPCALGIGDADNFAQITGLDYYEESSVGEFLLGSVRN</sequence>
<evidence type="ECO:0008006" key="5">
    <source>
        <dbReference type="Google" id="ProtNLM"/>
    </source>
</evidence>
<dbReference type="RefSeq" id="WP_011611946.1">
    <property type="nucleotide sequence ID" value="NC_008312.1"/>
</dbReference>
<reference evidence="4" key="1">
    <citation type="submission" date="2006-06" db="EMBL/GenBank/DDBJ databases">
        <title>Complete sequence of Trichodesmium erythraeum IMS101.</title>
        <authorList>
            <consortium name="US DOE Joint Genome Institute"/>
            <person name="Copeland A."/>
            <person name="Lucas S."/>
            <person name="Lapidus A."/>
            <person name="Barry K."/>
            <person name="Detter J.C."/>
            <person name="Glavina del Rio T."/>
            <person name="Hammon N."/>
            <person name="Israni S."/>
            <person name="Dalin E."/>
            <person name="Tice H."/>
            <person name="Pitluck S."/>
            <person name="Kiss H."/>
            <person name="Munk A.C."/>
            <person name="Brettin T."/>
            <person name="Bruce D."/>
            <person name="Han C."/>
            <person name="Tapia R."/>
            <person name="Gilna P."/>
            <person name="Schmutz J."/>
            <person name="Larimer F."/>
            <person name="Land M."/>
            <person name="Hauser L."/>
            <person name="Kyrpides N."/>
            <person name="Kim E."/>
            <person name="Richardson P."/>
        </authorList>
    </citation>
    <scope>NUCLEOTIDE SEQUENCE [LARGE SCALE GENOMIC DNA]</scope>
    <source>
        <strain evidence="4">IMS101</strain>
    </source>
</reference>
<dbReference type="InterPro" id="IPR052544">
    <property type="entry name" value="Bacteriocin_Proc_Enz"/>
</dbReference>
<dbReference type="InterPro" id="IPR054488">
    <property type="entry name" value="ThcOx_dom2"/>
</dbReference>
<dbReference type="CDD" id="cd02142">
    <property type="entry name" value="McbC_SagB-like_oxidoreductase"/>
    <property type="match status" value="1"/>
</dbReference>
<dbReference type="InterPro" id="IPR040776">
    <property type="entry name" value="ThcOx_HTH"/>
</dbReference>
<feature type="domain" description="ThcOx helix turn helix" evidence="2">
    <location>
        <begin position="4"/>
        <end position="112"/>
    </location>
</feature>
<protein>
    <recommendedName>
        <fullName evidence="5">Nitroreductase domain-containing protein</fullName>
    </recommendedName>
</protein>
<dbReference type="InterPro" id="IPR029479">
    <property type="entry name" value="Nitroreductase"/>
</dbReference>
<dbReference type="InterPro" id="IPR000415">
    <property type="entry name" value="Nitroreductase-like"/>
</dbReference>
<dbReference type="EMBL" id="CP000393">
    <property type="protein sequence ID" value="ABG51579.1"/>
    <property type="molecule type" value="Genomic_DNA"/>
</dbReference>
<organism evidence="4">
    <name type="scientific">Trichodesmium erythraeum (strain IMS101)</name>
    <dbReference type="NCBI Taxonomy" id="203124"/>
    <lineage>
        <taxon>Bacteria</taxon>
        <taxon>Bacillati</taxon>
        <taxon>Cyanobacteriota</taxon>
        <taxon>Cyanophyceae</taxon>
        <taxon>Oscillatoriophycideae</taxon>
        <taxon>Oscillatoriales</taxon>
        <taxon>Microcoleaceae</taxon>
        <taxon>Trichodesmium</taxon>
    </lineage>
</organism>
<dbReference type="Gene3D" id="3.40.109.10">
    <property type="entry name" value="NADH Oxidase"/>
    <property type="match status" value="1"/>
</dbReference>
<dbReference type="KEGG" id="ter:Tery_2359"/>
<dbReference type="Pfam" id="PF00881">
    <property type="entry name" value="Nitroreductase"/>
    <property type="match status" value="1"/>
</dbReference>
<dbReference type="SUPFAM" id="SSF55469">
    <property type="entry name" value="FMN-dependent nitroreductase-like"/>
    <property type="match status" value="1"/>
</dbReference>
<dbReference type="eggNOG" id="COG0778">
    <property type="taxonomic scope" value="Bacteria"/>
</dbReference>
<evidence type="ECO:0000313" key="4">
    <source>
        <dbReference type="EMBL" id="ABG51579.1"/>
    </source>
</evidence>
<name>Q112J5_TRIEI</name>
<evidence type="ECO:0000259" key="2">
    <source>
        <dbReference type="Pfam" id="PF18679"/>
    </source>
</evidence>
<accession>Q112J5</accession>
<dbReference type="HOGENOM" id="CLU_044684_0_0_3"/>
<evidence type="ECO:0000259" key="3">
    <source>
        <dbReference type="Pfam" id="PF22767"/>
    </source>
</evidence>
<dbReference type="Pfam" id="PF18679">
    <property type="entry name" value="HTH_57"/>
    <property type="match status" value="1"/>
</dbReference>
<dbReference type="NCBIfam" id="TIGR03605">
    <property type="entry name" value="antibiot_sagB"/>
    <property type="match status" value="1"/>
</dbReference>